<dbReference type="EMBL" id="ML977158">
    <property type="protein sequence ID" value="KAF1986186.1"/>
    <property type="molecule type" value="Genomic_DNA"/>
</dbReference>
<feature type="chain" id="PRO_5026172743" evidence="1">
    <location>
        <begin position="24"/>
        <end position="83"/>
    </location>
</feature>
<name>A0A6G1GYZ3_9PEZI</name>
<proteinExistence type="predicted"/>
<keyword evidence="1" id="KW-0732">Signal</keyword>
<feature type="signal peptide" evidence="1">
    <location>
        <begin position="1"/>
        <end position="23"/>
    </location>
</feature>
<sequence length="83" mass="9798">MGWVEFRLSSLFFLGFAFGLGRGRTRLDDFHDGMDGWMLDTLSLQTLPVSYDVLRYKRQELGNIFFGEVESYTKEFFPINHMF</sequence>
<keyword evidence="3" id="KW-1185">Reference proteome</keyword>
<accession>A0A6G1GYZ3</accession>
<reference evidence="2" key="1">
    <citation type="journal article" date="2020" name="Stud. Mycol.">
        <title>101 Dothideomycetes genomes: a test case for predicting lifestyles and emergence of pathogens.</title>
        <authorList>
            <person name="Haridas S."/>
            <person name="Albert R."/>
            <person name="Binder M."/>
            <person name="Bloem J."/>
            <person name="Labutti K."/>
            <person name="Salamov A."/>
            <person name="Andreopoulos B."/>
            <person name="Baker S."/>
            <person name="Barry K."/>
            <person name="Bills G."/>
            <person name="Bluhm B."/>
            <person name="Cannon C."/>
            <person name="Castanera R."/>
            <person name="Culley D."/>
            <person name="Daum C."/>
            <person name="Ezra D."/>
            <person name="Gonzalez J."/>
            <person name="Henrissat B."/>
            <person name="Kuo A."/>
            <person name="Liang C."/>
            <person name="Lipzen A."/>
            <person name="Lutzoni F."/>
            <person name="Magnuson J."/>
            <person name="Mondo S."/>
            <person name="Nolan M."/>
            <person name="Ohm R."/>
            <person name="Pangilinan J."/>
            <person name="Park H.-J."/>
            <person name="Ramirez L."/>
            <person name="Alfaro M."/>
            <person name="Sun H."/>
            <person name="Tritt A."/>
            <person name="Yoshinaga Y."/>
            <person name="Zwiers L.-H."/>
            <person name="Turgeon B."/>
            <person name="Goodwin S."/>
            <person name="Spatafora J."/>
            <person name="Crous P."/>
            <person name="Grigoriev I."/>
        </authorList>
    </citation>
    <scope>NUCLEOTIDE SEQUENCE</scope>
    <source>
        <strain evidence="2">CBS 113979</strain>
    </source>
</reference>
<organism evidence="2 3">
    <name type="scientific">Aulographum hederae CBS 113979</name>
    <dbReference type="NCBI Taxonomy" id="1176131"/>
    <lineage>
        <taxon>Eukaryota</taxon>
        <taxon>Fungi</taxon>
        <taxon>Dikarya</taxon>
        <taxon>Ascomycota</taxon>
        <taxon>Pezizomycotina</taxon>
        <taxon>Dothideomycetes</taxon>
        <taxon>Pleosporomycetidae</taxon>
        <taxon>Aulographales</taxon>
        <taxon>Aulographaceae</taxon>
    </lineage>
</organism>
<evidence type="ECO:0000313" key="2">
    <source>
        <dbReference type="EMBL" id="KAF1986186.1"/>
    </source>
</evidence>
<gene>
    <name evidence="2" type="ORF">K402DRAFT_394039</name>
</gene>
<dbReference type="AlphaFoldDB" id="A0A6G1GYZ3"/>
<evidence type="ECO:0000256" key="1">
    <source>
        <dbReference type="SAM" id="SignalP"/>
    </source>
</evidence>
<protein>
    <submittedName>
        <fullName evidence="2">Uncharacterized protein</fullName>
    </submittedName>
</protein>
<evidence type="ECO:0000313" key="3">
    <source>
        <dbReference type="Proteomes" id="UP000800041"/>
    </source>
</evidence>
<dbReference type="Proteomes" id="UP000800041">
    <property type="component" value="Unassembled WGS sequence"/>
</dbReference>